<evidence type="ECO:0000313" key="9">
    <source>
        <dbReference type="EMBL" id="ORY90179.1"/>
    </source>
</evidence>
<keyword evidence="7" id="KW-1133">Transmembrane helix</keyword>
<feature type="compositionally biased region" description="Polar residues" evidence="6">
    <location>
        <begin position="445"/>
        <end position="454"/>
    </location>
</feature>
<feature type="region of interest" description="Disordered" evidence="6">
    <location>
        <begin position="492"/>
        <end position="516"/>
    </location>
</feature>
<keyword evidence="7" id="KW-0812">Transmembrane</keyword>
<proteinExistence type="predicted"/>
<protein>
    <recommendedName>
        <fullName evidence="8">TRAF-type domain-containing protein</fullName>
    </recommendedName>
</protein>
<evidence type="ECO:0000259" key="8">
    <source>
        <dbReference type="PROSITE" id="PS50145"/>
    </source>
</evidence>
<dbReference type="Proteomes" id="UP000193467">
    <property type="component" value="Unassembled WGS sequence"/>
</dbReference>
<comment type="caution">
    <text evidence="9">The sequence shown here is derived from an EMBL/GenBank/DDBJ whole genome shotgun (WGS) entry which is preliminary data.</text>
</comment>
<evidence type="ECO:0000256" key="3">
    <source>
        <dbReference type="ARBA" id="ARBA00022833"/>
    </source>
</evidence>
<feature type="coiled-coil region" evidence="5">
    <location>
        <begin position="200"/>
        <end position="227"/>
    </location>
</feature>
<feature type="compositionally biased region" description="Low complexity" evidence="6">
    <location>
        <begin position="371"/>
        <end position="381"/>
    </location>
</feature>
<feature type="compositionally biased region" description="Basic and acidic residues" evidence="6">
    <location>
        <begin position="551"/>
        <end position="562"/>
    </location>
</feature>
<evidence type="ECO:0000256" key="5">
    <source>
        <dbReference type="SAM" id="Coils"/>
    </source>
</evidence>
<feature type="region of interest" description="Disordered" evidence="6">
    <location>
        <begin position="411"/>
        <end position="459"/>
    </location>
</feature>
<dbReference type="AlphaFoldDB" id="A0A1Y2G0M2"/>
<evidence type="ECO:0000256" key="2">
    <source>
        <dbReference type="ARBA" id="ARBA00022771"/>
    </source>
</evidence>
<keyword evidence="7" id="KW-0472">Membrane</keyword>
<feature type="compositionally biased region" description="Pro residues" evidence="6">
    <location>
        <begin position="74"/>
        <end position="86"/>
    </location>
</feature>
<feature type="transmembrane region" description="Helical" evidence="7">
    <location>
        <begin position="521"/>
        <end position="543"/>
    </location>
</feature>
<feature type="domain" description="TRAF-type" evidence="8">
    <location>
        <begin position="112"/>
        <end position="159"/>
    </location>
</feature>
<evidence type="ECO:0000313" key="10">
    <source>
        <dbReference type="Proteomes" id="UP000193467"/>
    </source>
</evidence>
<organism evidence="9 10">
    <name type="scientific">Leucosporidium creatinivorum</name>
    <dbReference type="NCBI Taxonomy" id="106004"/>
    <lineage>
        <taxon>Eukaryota</taxon>
        <taxon>Fungi</taxon>
        <taxon>Dikarya</taxon>
        <taxon>Basidiomycota</taxon>
        <taxon>Pucciniomycotina</taxon>
        <taxon>Microbotryomycetes</taxon>
        <taxon>Leucosporidiales</taxon>
        <taxon>Leucosporidium</taxon>
    </lineage>
</organism>
<dbReference type="InterPro" id="IPR001293">
    <property type="entry name" value="Znf_TRAF"/>
</dbReference>
<dbReference type="GO" id="GO:0008270">
    <property type="term" value="F:zinc ion binding"/>
    <property type="evidence" value="ECO:0007669"/>
    <property type="project" value="UniProtKB-KW"/>
</dbReference>
<evidence type="ECO:0000256" key="7">
    <source>
        <dbReference type="SAM" id="Phobius"/>
    </source>
</evidence>
<keyword evidence="3 4" id="KW-0862">Zinc</keyword>
<keyword evidence="5" id="KW-0175">Coiled coil</keyword>
<sequence>MDTPAPVPPSPSEPWACSFCHLEQKSDKASLNCLSNSEHKILCCRECATSRLEIVCPFCVPPAQETEPRAATRPPTPAPAPAPASPPTVAEQKESPKCPNSPCDVQGDLELHSSVCYFRTVTCPKDGCETEFQVINAIKHFEIECQATVIPCPRGGSGCSTIFAETMLLMRRSARSTTIAQTRQINEQNQQLLRTSESRLQTSSAIILKLQAEIKQLKRDKEQLKAYGEMWWKAGMEVADIASSPRCFPSTLSSSHAAMLRWLLLLLLAAPSVWSIAITVPSTVVSGEDLDFSWSTGVSPYVLKILINNKVVSQNNDWTSTSNSWTASADTAPVGTIIKIRVIDSDNNMVISTGTEVVERNAHTEQGSVNTAYTATRTTATSGHKSTSPHDGSMTYDSFDMGQATETTDAFANQPSASGGMGTATSSGGSNSTMDGQDQFGASGMGSNDTSSTADPMMATSTSAVAEATAATSLAVATGATAATTSALNISASADSTATDSAASSTSTSSDSSGGTSTTTYIMIGAVVLVLACAVGGGVWWYLRSQKQKDPQQGEKGAHGEEHSDEEALVGGGHGQGDSETDQSEDEGASRPKKGGSGGRKGAESETETEPSESEDDARSNRRK</sequence>
<keyword evidence="1 4" id="KW-0479">Metal-binding</keyword>
<feature type="zinc finger region" description="TRAF-type" evidence="4">
    <location>
        <begin position="112"/>
        <end position="159"/>
    </location>
</feature>
<keyword evidence="10" id="KW-1185">Reference proteome</keyword>
<dbReference type="OrthoDB" id="2530179at2759"/>
<gene>
    <name evidence="9" type="ORF">BCR35DRAFT_312286</name>
</gene>
<name>A0A1Y2G0M2_9BASI</name>
<dbReference type="InParanoid" id="A0A1Y2G0M2"/>
<evidence type="ECO:0000256" key="4">
    <source>
        <dbReference type="PROSITE-ProRule" id="PRU00207"/>
    </source>
</evidence>
<dbReference type="EMBL" id="MCGR01000004">
    <property type="protein sequence ID" value="ORY90179.1"/>
    <property type="molecule type" value="Genomic_DNA"/>
</dbReference>
<dbReference type="PROSITE" id="PS50145">
    <property type="entry name" value="ZF_TRAF"/>
    <property type="match status" value="1"/>
</dbReference>
<accession>A0A1Y2G0M2</accession>
<reference evidence="9 10" key="1">
    <citation type="submission" date="2016-07" db="EMBL/GenBank/DDBJ databases">
        <title>Pervasive Adenine N6-methylation of Active Genes in Fungi.</title>
        <authorList>
            <consortium name="DOE Joint Genome Institute"/>
            <person name="Mondo S.J."/>
            <person name="Dannebaum R.O."/>
            <person name="Kuo R.C."/>
            <person name="Labutti K."/>
            <person name="Haridas S."/>
            <person name="Kuo A."/>
            <person name="Salamov A."/>
            <person name="Ahrendt S.R."/>
            <person name="Lipzen A."/>
            <person name="Sullivan W."/>
            <person name="Andreopoulos W.B."/>
            <person name="Clum A."/>
            <person name="Lindquist E."/>
            <person name="Daum C."/>
            <person name="Ramamoorthy G.K."/>
            <person name="Gryganskyi A."/>
            <person name="Culley D."/>
            <person name="Magnuson J.K."/>
            <person name="James T.Y."/>
            <person name="O'Malley M.A."/>
            <person name="Stajich J.E."/>
            <person name="Spatafora J.W."/>
            <person name="Visel A."/>
            <person name="Grigoriev I.V."/>
        </authorList>
    </citation>
    <scope>NUCLEOTIDE SEQUENCE [LARGE SCALE GENOMIC DNA]</scope>
    <source>
        <strain evidence="9 10">62-1032</strain>
    </source>
</reference>
<evidence type="ECO:0000256" key="1">
    <source>
        <dbReference type="ARBA" id="ARBA00022723"/>
    </source>
</evidence>
<feature type="region of interest" description="Disordered" evidence="6">
    <location>
        <begin position="361"/>
        <end position="399"/>
    </location>
</feature>
<evidence type="ECO:0000256" key="6">
    <source>
        <dbReference type="SAM" id="MobiDB-lite"/>
    </source>
</evidence>
<dbReference type="Gene3D" id="3.30.40.10">
    <property type="entry name" value="Zinc/RING finger domain, C3HC4 (zinc finger)"/>
    <property type="match status" value="1"/>
</dbReference>
<dbReference type="InterPro" id="IPR013083">
    <property type="entry name" value="Znf_RING/FYVE/PHD"/>
</dbReference>
<feature type="region of interest" description="Disordered" evidence="6">
    <location>
        <begin position="551"/>
        <end position="624"/>
    </location>
</feature>
<feature type="compositionally biased region" description="Low complexity" evidence="6">
    <location>
        <begin position="423"/>
        <end position="434"/>
    </location>
</feature>
<feature type="compositionally biased region" description="Acidic residues" evidence="6">
    <location>
        <begin position="605"/>
        <end position="616"/>
    </location>
</feature>
<keyword evidence="2 4" id="KW-0863">Zinc-finger</keyword>
<feature type="region of interest" description="Disordered" evidence="6">
    <location>
        <begin position="65"/>
        <end position="101"/>
    </location>
</feature>